<dbReference type="Proteomes" id="UP000198762">
    <property type="component" value="Unassembled WGS sequence"/>
</dbReference>
<keyword evidence="1" id="KW-0732">Signal</keyword>
<protein>
    <submittedName>
        <fullName evidence="2">Uncharacterized protein</fullName>
    </submittedName>
</protein>
<feature type="chain" id="PRO_5011514697" evidence="1">
    <location>
        <begin position="25"/>
        <end position="122"/>
    </location>
</feature>
<accession>A0A1I0FDA3</accession>
<evidence type="ECO:0000313" key="3">
    <source>
        <dbReference type="Proteomes" id="UP000198762"/>
    </source>
</evidence>
<gene>
    <name evidence="2" type="ORF">SAMN04487962_11258</name>
</gene>
<feature type="signal peptide" evidence="1">
    <location>
        <begin position="1"/>
        <end position="24"/>
    </location>
</feature>
<organism evidence="2 3">
    <name type="scientific">Marinobacter segnicrescens</name>
    <dbReference type="NCBI Taxonomy" id="430453"/>
    <lineage>
        <taxon>Bacteria</taxon>
        <taxon>Pseudomonadati</taxon>
        <taxon>Pseudomonadota</taxon>
        <taxon>Gammaproteobacteria</taxon>
        <taxon>Pseudomonadales</taxon>
        <taxon>Marinobacteraceae</taxon>
        <taxon>Marinobacter</taxon>
    </lineage>
</organism>
<dbReference type="EMBL" id="FOHZ01000012">
    <property type="protein sequence ID" value="SET55840.1"/>
    <property type="molecule type" value="Genomic_DNA"/>
</dbReference>
<evidence type="ECO:0000313" key="2">
    <source>
        <dbReference type="EMBL" id="SET55840.1"/>
    </source>
</evidence>
<name>A0A1I0FDA3_9GAMM</name>
<sequence>MVRHSALLTLASVLISLSATPVQAENIDLLMTRLFPHNELTYIGFDSVEREDIPVASGVDRKYLIVDFRSNGENSREKQIARVHRICTTLLTNKDLISDLSQQGYDMVSVAFDRHSQYDCLP</sequence>
<dbReference type="OrthoDB" id="6196672at2"/>
<evidence type="ECO:0000256" key="1">
    <source>
        <dbReference type="SAM" id="SignalP"/>
    </source>
</evidence>
<dbReference type="AlphaFoldDB" id="A0A1I0FDA3"/>
<dbReference type="RefSeq" id="WP_091852701.1">
    <property type="nucleotide sequence ID" value="NZ_FOHZ01000012.1"/>
</dbReference>
<keyword evidence="3" id="KW-1185">Reference proteome</keyword>
<reference evidence="3" key="1">
    <citation type="submission" date="2016-10" db="EMBL/GenBank/DDBJ databases">
        <authorList>
            <person name="Varghese N."/>
            <person name="Submissions S."/>
        </authorList>
    </citation>
    <scope>NUCLEOTIDE SEQUENCE [LARGE SCALE GENOMIC DNA]</scope>
    <source>
        <strain evidence="3">CGMCC 1.6489</strain>
    </source>
</reference>
<proteinExistence type="predicted"/>